<feature type="transmembrane region" description="Helical" evidence="1">
    <location>
        <begin position="7"/>
        <end position="28"/>
    </location>
</feature>
<dbReference type="InterPro" id="IPR029062">
    <property type="entry name" value="Class_I_gatase-like"/>
</dbReference>
<evidence type="ECO:0000259" key="3">
    <source>
        <dbReference type="Pfam" id="PF13709"/>
    </source>
</evidence>
<dbReference type="EMBL" id="SMGR01000003">
    <property type="protein sequence ID" value="TCL00617.1"/>
    <property type="molecule type" value="Genomic_DNA"/>
</dbReference>
<feature type="domain" description="DUF4159" evidence="3">
    <location>
        <begin position="679"/>
        <end position="897"/>
    </location>
</feature>
<evidence type="ECO:0000259" key="2">
    <source>
        <dbReference type="Pfam" id="PF07584"/>
    </source>
</evidence>
<accession>A0A4R1N752</accession>
<dbReference type="AlphaFoldDB" id="A0A4R1N752"/>
<dbReference type="InterPro" id="IPR025297">
    <property type="entry name" value="DUF4159"/>
</dbReference>
<feature type="transmembrane region" description="Helical" evidence="1">
    <location>
        <begin position="61"/>
        <end position="83"/>
    </location>
</feature>
<dbReference type="InterPro" id="IPR024163">
    <property type="entry name" value="Aerotolerance_reg_N"/>
</dbReference>
<dbReference type="PANTHER" id="PTHR37464">
    <property type="entry name" value="BLL2463 PROTEIN"/>
    <property type="match status" value="1"/>
</dbReference>
<evidence type="ECO:0000313" key="5">
    <source>
        <dbReference type="Proteomes" id="UP000295673"/>
    </source>
</evidence>
<dbReference type="NCBIfam" id="TIGR02226">
    <property type="entry name" value="two_anch"/>
    <property type="match status" value="1"/>
</dbReference>
<keyword evidence="1" id="KW-1133">Transmembrane helix</keyword>
<dbReference type="SUPFAM" id="SSF52317">
    <property type="entry name" value="Class I glutamine amidotransferase-like"/>
    <property type="match status" value="1"/>
</dbReference>
<protein>
    <submittedName>
        <fullName evidence="4">Putative membrane protein (TIGR02226 family)</fullName>
    </submittedName>
</protein>
<dbReference type="Proteomes" id="UP000295673">
    <property type="component" value="Unassembled WGS sequence"/>
</dbReference>
<dbReference type="PANTHER" id="PTHR37464:SF1">
    <property type="entry name" value="BLL2463 PROTEIN"/>
    <property type="match status" value="1"/>
</dbReference>
<name>A0A4R1N752_9RHOB</name>
<keyword evidence="1" id="KW-0472">Membrane</keyword>
<dbReference type="Gene3D" id="3.40.50.880">
    <property type="match status" value="1"/>
</dbReference>
<organism evidence="4 5">
    <name type="scientific">Shimia isoporae</name>
    <dbReference type="NCBI Taxonomy" id="647720"/>
    <lineage>
        <taxon>Bacteria</taxon>
        <taxon>Pseudomonadati</taxon>
        <taxon>Pseudomonadota</taxon>
        <taxon>Alphaproteobacteria</taxon>
        <taxon>Rhodobacterales</taxon>
        <taxon>Roseobacteraceae</taxon>
    </lineage>
</organism>
<comment type="caution">
    <text evidence="4">The sequence shown here is derived from an EMBL/GenBank/DDBJ whole genome shotgun (WGS) entry which is preliminary data.</text>
</comment>
<dbReference type="RefSeq" id="WP_243694405.1">
    <property type="nucleotide sequence ID" value="NZ_SMGR01000003.1"/>
</dbReference>
<gene>
    <name evidence="4" type="ORF">BXY66_3264</name>
</gene>
<keyword evidence="5" id="KW-1185">Reference proteome</keyword>
<reference evidence="4 5" key="1">
    <citation type="submission" date="2019-03" db="EMBL/GenBank/DDBJ databases">
        <title>Genomic Encyclopedia of Archaeal and Bacterial Type Strains, Phase II (KMG-II): from individual species to whole genera.</title>
        <authorList>
            <person name="Goeker M."/>
        </authorList>
    </citation>
    <scope>NUCLEOTIDE SEQUENCE [LARGE SCALE GENOMIC DNA]</scope>
    <source>
        <strain evidence="4 5">DSM 26433</strain>
    </source>
</reference>
<keyword evidence="1" id="KW-0812">Transmembrane</keyword>
<dbReference type="CDD" id="cd03143">
    <property type="entry name" value="A4_beta-galactosidase_middle_domain"/>
    <property type="match status" value="1"/>
</dbReference>
<dbReference type="InterPro" id="IPR011933">
    <property type="entry name" value="Double_TM_dom"/>
</dbReference>
<dbReference type="Pfam" id="PF13709">
    <property type="entry name" value="DUF4159"/>
    <property type="match status" value="1"/>
</dbReference>
<evidence type="ECO:0000256" key="1">
    <source>
        <dbReference type="SAM" id="Phobius"/>
    </source>
</evidence>
<dbReference type="Pfam" id="PF07584">
    <property type="entry name" value="BatA"/>
    <property type="match status" value="1"/>
</dbReference>
<evidence type="ECO:0000313" key="4">
    <source>
        <dbReference type="EMBL" id="TCL00617.1"/>
    </source>
</evidence>
<proteinExistence type="predicted"/>
<feature type="domain" description="Aerotolerance regulator N-terminal" evidence="2">
    <location>
        <begin position="7"/>
        <end position="81"/>
    </location>
</feature>
<dbReference type="Gene3D" id="3.40.50.12140">
    <property type="entry name" value="Domain of unknown function DUF4159"/>
    <property type="match status" value="1"/>
</dbReference>
<sequence length="917" mass="98393">MIGGLSIGFVTPWLLSALVILPVLWLVLRAIPPAPVKRLFPGVVLLLGLNDDDTVTDRTPWWLLLLRMLAVAAVIIGLAGPLLNPQEREDGNGPLLILMDASWASASDWDARRTMVEALLDEAARDGRVVAVQRLTASEEVRFAQADVWKSRMAGVLPAPWEGSEEAHLAFAKGLGSQSFDTIWLSDGLAREGRDAVLAALQERGDVRIVQTGRGALALAPPRYEDGKVLLTAQRTQTALEREITVQAIGLDPAGTERVLAAIPLSFAAGDAATENALSLPSELRARLSRFEIAGHRSAGAVSLSDDSLRRREVALISGREDREGLQLLSPLHYLRQALDPTADVLEGALSDLLPANPDVIVLADVAVLSDGETTAMLDWLDQGGLLLRFAGPKLAASEVSRSEEDPLMPVRLRAGGRSVGGAMSWGEPKTLAPFRVDSPFYGLQVPEEVTVTAQVVAQPDPTLADRVIAELSDGTPLVTRKEVGQGQIVLVHVTANAQWSGLPLSGLFVQMLDRLAVLSATPADAEDRMAGTTWQPVKVLDGFGRLEDGQTLAGVSGENILNQPLGVEMRPGLYRDGDRLMALNVLRAEDTLQPMRWPADVPVEGLRGAVTTDLSGYFLAAALVLLAIDVLASLAVSGRLWGARVASAGLAALVVLGGAYEARAQEAILSDHAQEVVFGHVVTGNRQVDDVALAGLRGLGQVLNFRTSVEPGPPASVDLERDELAFYPLLYWPITTDQPTPSRDAYVKLNAYLRSGGMIVFDTRDGDVAGFGASSPNGRKLQSLATGLDIPPLDPLPSDHVLTRTFYLLQDFPGRYLSDDVWVEAAPADAVLIEGMPFRNLNDGVTPVVIGGNDWAAAWARDARGNTMYPIGRGRSGERQRELAYRFGVNLVMHVLTGNYKSDQVHVPALLDRLGQ</sequence>